<protein>
    <recommendedName>
        <fullName evidence="1">F-box domain-containing protein</fullName>
    </recommendedName>
</protein>
<reference evidence="2 3" key="1">
    <citation type="submission" date="2024-05" db="EMBL/GenBank/DDBJ databases">
        <title>Haplotype-resolved chromosome-level genome assembly of Huyou (Citrus changshanensis).</title>
        <authorList>
            <person name="Miao C."/>
            <person name="Chen W."/>
            <person name="Wu Y."/>
            <person name="Wang L."/>
            <person name="Zhao S."/>
            <person name="Grierson D."/>
            <person name="Xu C."/>
            <person name="Chen K."/>
        </authorList>
    </citation>
    <scope>NUCLEOTIDE SEQUENCE [LARGE SCALE GENOMIC DNA]</scope>
    <source>
        <strain evidence="2">01-14</strain>
        <tissue evidence="2">Leaf</tissue>
    </source>
</reference>
<dbReference type="Pfam" id="PF08268">
    <property type="entry name" value="FBA_3"/>
    <property type="match status" value="1"/>
</dbReference>
<dbReference type="Gene3D" id="1.20.1280.50">
    <property type="match status" value="1"/>
</dbReference>
<sequence length="455" mass="52591">MDENVEATVTELAQRSSETEIGKEGCRRYLPQDIVHNILARLPAKSMLRFKTVCKNWRDMITELDAIGVQQSMSKVTIIYRTNESKSLFFKLKNKDRENCCLSLEADYIWAKKACDKFVLFSCQFPASCAGIQLVVYDTITDRFRQLPKIPFYIVATSFYDLSLVYDASAKTCKVVVFNCTCYIENCCIYTFNDNDDQWGSGSNENWRILKLPCLQGIMTSSNSSVDVNGVLYWIARANCIDHGALIQPMDIATEKFMRFIKVPCQSWIKNCNLLKIKESLCFMNTASTDELHIWVLKNSVESLWILQHKISLSSMIGRPTSLSSFIQHRFHPWLVVEGSGNSYILVTIDGLLAPYWYNLETKELRQIALDLGALNLPEELRRLAQDYNISKGFYLRTILFIDDLGPDIQRRLAGFVAKTQRQRDEEEGLRRNALLRQREDEERVRRDAHLRRKQ</sequence>
<dbReference type="Pfam" id="PF00646">
    <property type="entry name" value="F-box"/>
    <property type="match status" value="1"/>
</dbReference>
<proteinExistence type="predicted"/>
<gene>
    <name evidence="2" type="ORF">WN944_001696</name>
</gene>
<dbReference type="CDD" id="cd22157">
    <property type="entry name" value="F-box_AtFBW1-like"/>
    <property type="match status" value="1"/>
</dbReference>
<dbReference type="InterPro" id="IPR013187">
    <property type="entry name" value="F-box-assoc_dom_typ3"/>
</dbReference>
<dbReference type="SUPFAM" id="SSF81383">
    <property type="entry name" value="F-box domain"/>
    <property type="match status" value="1"/>
</dbReference>
<evidence type="ECO:0000313" key="3">
    <source>
        <dbReference type="Proteomes" id="UP001428341"/>
    </source>
</evidence>
<dbReference type="AlphaFoldDB" id="A0AAP0MH18"/>
<evidence type="ECO:0000259" key="1">
    <source>
        <dbReference type="PROSITE" id="PS50181"/>
    </source>
</evidence>
<dbReference type="Proteomes" id="UP001428341">
    <property type="component" value="Unassembled WGS sequence"/>
</dbReference>
<accession>A0AAP0MH18</accession>
<dbReference type="InterPro" id="IPR050796">
    <property type="entry name" value="SCF_F-box_component"/>
</dbReference>
<name>A0AAP0MH18_9ROSI</name>
<comment type="caution">
    <text evidence="2">The sequence shown here is derived from an EMBL/GenBank/DDBJ whole genome shotgun (WGS) entry which is preliminary data.</text>
</comment>
<evidence type="ECO:0000313" key="2">
    <source>
        <dbReference type="EMBL" id="KAK9209330.1"/>
    </source>
</evidence>
<dbReference type="PANTHER" id="PTHR31672">
    <property type="entry name" value="BNACNNG10540D PROTEIN"/>
    <property type="match status" value="1"/>
</dbReference>
<keyword evidence="3" id="KW-1185">Reference proteome</keyword>
<dbReference type="PANTHER" id="PTHR31672:SF13">
    <property type="entry name" value="F-BOX PROTEIN CPR30-LIKE"/>
    <property type="match status" value="1"/>
</dbReference>
<dbReference type="PROSITE" id="PS50181">
    <property type="entry name" value="FBOX"/>
    <property type="match status" value="1"/>
</dbReference>
<dbReference type="SMART" id="SM00256">
    <property type="entry name" value="FBOX"/>
    <property type="match status" value="1"/>
</dbReference>
<feature type="domain" description="F-box" evidence="1">
    <location>
        <begin position="30"/>
        <end position="76"/>
    </location>
</feature>
<dbReference type="NCBIfam" id="TIGR01640">
    <property type="entry name" value="F_box_assoc_1"/>
    <property type="match status" value="1"/>
</dbReference>
<organism evidence="2 3">
    <name type="scientific">Citrus x changshan-huyou</name>
    <dbReference type="NCBI Taxonomy" id="2935761"/>
    <lineage>
        <taxon>Eukaryota</taxon>
        <taxon>Viridiplantae</taxon>
        <taxon>Streptophyta</taxon>
        <taxon>Embryophyta</taxon>
        <taxon>Tracheophyta</taxon>
        <taxon>Spermatophyta</taxon>
        <taxon>Magnoliopsida</taxon>
        <taxon>eudicotyledons</taxon>
        <taxon>Gunneridae</taxon>
        <taxon>Pentapetalae</taxon>
        <taxon>rosids</taxon>
        <taxon>malvids</taxon>
        <taxon>Sapindales</taxon>
        <taxon>Rutaceae</taxon>
        <taxon>Aurantioideae</taxon>
        <taxon>Citrus</taxon>
    </lineage>
</organism>
<dbReference type="InterPro" id="IPR036047">
    <property type="entry name" value="F-box-like_dom_sf"/>
</dbReference>
<dbReference type="InterPro" id="IPR017451">
    <property type="entry name" value="F-box-assoc_interact_dom"/>
</dbReference>
<dbReference type="EMBL" id="JBCGBO010000004">
    <property type="protein sequence ID" value="KAK9209330.1"/>
    <property type="molecule type" value="Genomic_DNA"/>
</dbReference>
<dbReference type="InterPro" id="IPR001810">
    <property type="entry name" value="F-box_dom"/>
</dbReference>